<protein>
    <submittedName>
        <fullName evidence="10">Calmodulin-binding transcription activator 2</fullName>
    </submittedName>
</protein>
<comment type="subcellular location">
    <subcellularLocation>
        <location evidence="1">Nucleus</location>
    </subcellularLocation>
</comment>
<feature type="region of interest" description="Disordered" evidence="8">
    <location>
        <begin position="511"/>
        <end position="530"/>
    </location>
</feature>
<dbReference type="InterPro" id="IPR014756">
    <property type="entry name" value="Ig_E-set"/>
</dbReference>
<keyword evidence="4" id="KW-0010">Activator</keyword>
<dbReference type="InterPro" id="IPR013783">
    <property type="entry name" value="Ig-like_fold"/>
</dbReference>
<keyword evidence="6" id="KW-0539">Nucleus</keyword>
<feature type="compositionally biased region" description="Polar residues" evidence="8">
    <location>
        <begin position="1261"/>
        <end position="1282"/>
    </location>
</feature>
<feature type="region of interest" description="Disordered" evidence="8">
    <location>
        <begin position="890"/>
        <end position="1348"/>
    </location>
</feature>
<evidence type="ECO:0000256" key="7">
    <source>
        <dbReference type="ARBA" id="ARBA00029480"/>
    </source>
</evidence>
<dbReference type="GO" id="GO:0006357">
    <property type="term" value="P:regulation of transcription by RNA polymerase II"/>
    <property type="evidence" value="ECO:0007669"/>
    <property type="project" value="TreeGrafter"/>
</dbReference>
<feature type="compositionally biased region" description="Polar residues" evidence="8">
    <location>
        <begin position="1070"/>
        <end position="1192"/>
    </location>
</feature>
<dbReference type="Pfam" id="PF03859">
    <property type="entry name" value="CG-1"/>
    <property type="match status" value="1"/>
</dbReference>
<feature type="region of interest" description="Disordered" evidence="8">
    <location>
        <begin position="661"/>
        <end position="710"/>
    </location>
</feature>
<evidence type="ECO:0000259" key="9">
    <source>
        <dbReference type="PROSITE" id="PS51437"/>
    </source>
</evidence>
<feature type="compositionally biased region" description="Polar residues" evidence="8">
    <location>
        <begin position="907"/>
        <end position="936"/>
    </location>
</feature>
<evidence type="ECO:0000256" key="4">
    <source>
        <dbReference type="ARBA" id="ARBA00023159"/>
    </source>
</evidence>
<dbReference type="Gene3D" id="1.20.5.190">
    <property type="match status" value="1"/>
</dbReference>
<evidence type="ECO:0000313" key="11">
    <source>
        <dbReference type="Proteomes" id="UP001228049"/>
    </source>
</evidence>
<keyword evidence="11" id="KW-1185">Reference proteome</keyword>
<feature type="compositionally biased region" description="Polar residues" evidence="8">
    <location>
        <begin position="1003"/>
        <end position="1016"/>
    </location>
</feature>
<keyword evidence="5" id="KW-0804">Transcription</keyword>
<name>A0AAD9F6J4_DISEL</name>
<proteinExistence type="inferred from homology"/>
<dbReference type="SUPFAM" id="SSF81296">
    <property type="entry name" value="E set domains"/>
    <property type="match status" value="1"/>
</dbReference>
<dbReference type="PROSITE" id="PS50096">
    <property type="entry name" value="IQ"/>
    <property type="match status" value="2"/>
</dbReference>
<evidence type="ECO:0000256" key="3">
    <source>
        <dbReference type="ARBA" id="ARBA00023043"/>
    </source>
</evidence>
<feature type="compositionally biased region" description="Polar residues" evidence="8">
    <location>
        <begin position="945"/>
        <end position="955"/>
    </location>
</feature>
<dbReference type="Proteomes" id="UP001228049">
    <property type="component" value="Unassembled WGS sequence"/>
</dbReference>
<dbReference type="PANTHER" id="PTHR23335:SF9">
    <property type="entry name" value="CALMODULIN-BINDING TRANSCRIPTION ACTIVATOR 2"/>
    <property type="match status" value="1"/>
</dbReference>
<feature type="domain" description="CG-1" evidence="9">
    <location>
        <begin position="1"/>
        <end position="123"/>
    </location>
</feature>
<dbReference type="FunFam" id="1.20.5.190:FF:000004">
    <property type="entry name" value="calmodulin-binding transcription activator 2 isoform X1"/>
    <property type="match status" value="1"/>
</dbReference>
<dbReference type="EMBL" id="JASDAP010000016">
    <property type="protein sequence ID" value="KAK1890061.1"/>
    <property type="molecule type" value="Genomic_DNA"/>
</dbReference>
<evidence type="ECO:0000256" key="6">
    <source>
        <dbReference type="ARBA" id="ARBA00023242"/>
    </source>
</evidence>
<evidence type="ECO:0000256" key="2">
    <source>
        <dbReference type="ARBA" id="ARBA00008267"/>
    </source>
</evidence>
<accession>A0AAD9F6J4</accession>
<organism evidence="10 11">
    <name type="scientific">Dissostichus eleginoides</name>
    <name type="common">Patagonian toothfish</name>
    <name type="synonym">Dissostichus amissus</name>
    <dbReference type="NCBI Taxonomy" id="100907"/>
    <lineage>
        <taxon>Eukaryota</taxon>
        <taxon>Metazoa</taxon>
        <taxon>Chordata</taxon>
        <taxon>Craniata</taxon>
        <taxon>Vertebrata</taxon>
        <taxon>Euteleostomi</taxon>
        <taxon>Actinopterygii</taxon>
        <taxon>Neopterygii</taxon>
        <taxon>Teleostei</taxon>
        <taxon>Neoteleostei</taxon>
        <taxon>Acanthomorphata</taxon>
        <taxon>Eupercaria</taxon>
        <taxon>Perciformes</taxon>
        <taxon>Notothenioidei</taxon>
        <taxon>Nototheniidae</taxon>
        <taxon>Dissostichus</taxon>
    </lineage>
</organism>
<comment type="subunit">
    <text evidence="7">May interact with calmodulin.</text>
</comment>
<dbReference type="Gene3D" id="2.60.40.10">
    <property type="entry name" value="Immunoglobulins"/>
    <property type="match status" value="1"/>
</dbReference>
<feature type="compositionally biased region" description="Polar residues" evidence="8">
    <location>
        <begin position="1035"/>
        <end position="1046"/>
    </location>
</feature>
<feature type="compositionally biased region" description="Polar residues" evidence="8">
    <location>
        <begin position="1333"/>
        <end position="1342"/>
    </location>
</feature>
<comment type="similarity">
    <text evidence="2">Belongs to the CAMTA family.</text>
</comment>
<dbReference type="InterPro" id="IPR027417">
    <property type="entry name" value="P-loop_NTPase"/>
</dbReference>
<keyword evidence="3" id="KW-0040">ANK repeat</keyword>
<dbReference type="GO" id="GO:0007399">
    <property type="term" value="P:nervous system development"/>
    <property type="evidence" value="ECO:0007669"/>
    <property type="project" value="UniProtKB-ARBA"/>
</dbReference>
<dbReference type="PANTHER" id="PTHR23335">
    <property type="entry name" value="CALMODULIN-BINDING TRANSCRIPTION ACTIVATOR CAMTA"/>
    <property type="match status" value="1"/>
</dbReference>
<evidence type="ECO:0000256" key="1">
    <source>
        <dbReference type="ARBA" id="ARBA00004123"/>
    </source>
</evidence>
<comment type="caution">
    <text evidence="10">The sequence shown here is derived from an EMBL/GenBank/DDBJ whole genome shotgun (WGS) entry which is preliminary data.</text>
</comment>
<dbReference type="GO" id="GO:0003712">
    <property type="term" value="F:transcription coregulator activity"/>
    <property type="evidence" value="ECO:0007669"/>
    <property type="project" value="TreeGrafter"/>
</dbReference>
<dbReference type="PROSITE" id="PS51437">
    <property type="entry name" value="CG_1"/>
    <property type="match status" value="1"/>
</dbReference>
<gene>
    <name evidence="10" type="ORF">KUDE01_014734</name>
</gene>
<dbReference type="GO" id="GO:0003690">
    <property type="term" value="F:double-stranded DNA binding"/>
    <property type="evidence" value="ECO:0007669"/>
    <property type="project" value="TreeGrafter"/>
</dbReference>
<feature type="compositionally biased region" description="Polar residues" evidence="8">
    <location>
        <begin position="1289"/>
        <end position="1322"/>
    </location>
</feature>
<evidence type="ECO:0000313" key="10">
    <source>
        <dbReference type="EMBL" id="KAK1890061.1"/>
    </source>
</evidence>
<dbReference type="SMART" id="SM01076">
    <property type="entry name" value="CG-1"/>
    <property type="match status" value="1"/>
</dbReference>
<sequence length="1389" mass="151596">MSNKEMVSTETACPASVCAGTLTRHDEWLSCSLKTRPKNGSIILYNRKKVKYRKDGYCWKKRKDGKTTREDHMKLKVQGTECLYGCYVHSSIVPTFHRRCYWLLQNPDIVLVHYLNVPSQEDSGKCSPLLCAVNERHDSLRWSREELLSQLKPMFHSMKCSLGSGDFSIEDLVQHILERQRTKPQPRTHTCLCTTAHGWHPHRVSSSPGGVLTGCHPHRVSSSPGVILTGCHPHRVSSSPGGVLTGWRPYQVASSLGGVLTRVASSPGVILTGWRPHRVASLPGGILSRWRPYQVASLPGVILTGWHPHEVASSPGGVLTRWHPYRVASLPGGVLTGWHPHRVASSPGGILTGWHPHRVASSPGGILTGSPSPPQPHRACLTVGNHANSFYGDLTTVALPQNAVITSHAPSCPSPRQHTGSSSASLLLVCQDSASQPANQTQPDAQIYEDLTEAPPPAAVAMDTAPELDISFDSSFPDLISDLITEEAPPPVVTTTMFPAGVRYMVPPQPSPSSSFLPFPPPQPSPSSQRLAAITDFSPEWSYPEGGVKVLITGPWSETLGRYSCVFDQSNVPATLIQPGVLRCYCPGSGVWRLSLLLRSVRVSGEKRQLSAELSAGLAVSGRCGRVLLATRGQQSFCMAGTLQRWGFLILSDAFPSPPDTGLSSSSSLPSPSSSPSPSSAYSSGPAPMDTSPSSPSSSSSSSYSSLPVSPSSLPPLPESMWGEEPDAVWTPAAPELTWRRWRRKSSRRLLRIKQEDFPLGAVSAQREAGTPGHSGHLVGYLLDTVDAHPHSPPAWAEFLNASANGKIERDFALLTLTDGEQRELYEAARIIQNAFRRYKYALYKKMTQAAILIQSKFRSYYEQKRFQQSRRAAVLIQQYYRSYKEYERLKQEGTPRSSEYHRGTPRSITQGGTPRSSQYHRGTPRSITQEGTQRSSEYHRGTPRSITQEGTPRSSEYHRGTPRSITQGGTPRSSQYHRGTPRSITQGGTPRSSEYHRGAPRSITQNGTPRSSEYQGNPKIKSVTQGNPKIKSVPQGNPKINNTGWNPKIKGNPKIKSVTQGNPKIKSVPQGNLTNQVSTTGEPQDQVSTTGETQDQVSNTGEPQDQVSTTGGEPQDQVSTTGGNPRSVSTTGNLKSSQYHRGTPRSSQYHRGTPRSSQYHRGTPRSITQDGTPRSVSTTGEPQDQLSNTGNPKIKSVPQGGNPKIKSVPQGNPEIKSVPQGGTARSSHYHRGTPRSSQYHRGTPKSSQYHRGNPKIKSLPQGNPKINNTGNPKIKSVTQGNPKIKSVPQGNLTNQVSTTGEPQDQVSTTGETQDQVSNTGNPKIKSVPQGEPQDQVSTTGGNPKIKGSFLTKRQDQAARKIMRFLRRCRHRIKELKQSRELERRGLTT</sequence>
<feature type="compositionally biased region" description="Basic and acidic residues" evidence="8">
    <location>
        <begin position="890"/>
        <end position="903"/>
    </location>
</feature>
<feature type="compositionally biased region" description="Polar residues" evidence="8">
    <location>
        <begin position="964"/>
        <end position="993"/>
    </location>
</feature>
<reference evidence="10" key="1">
    <citation type="submission" date="2023-04" db="EMBL/GenBank/DDBJ databases">
        <title>Chromosome-level genome of Chaenocephalus aceratus.</title>
        <authorList>
            <person name="Park H."/>
        </authorList>
    </citation>
    <scope>NUCLEOTIDE SEQUENCE</scope>
    <source>
        <strain evidence="10">DE</strain>
        <tissue evidence="10">Muscle</tissue>
    </source>
</reference>
<dbReference type="SUPFAM" id="SSF52540">
    <property type="entry name" value="P-loop containing nucleoside triphosphate hydrolases"/>
    <property type="match status" value="1"/>
</dbReference>
<evidence type="ECO:0000256" key="8">
    <source>
        <dbReference type="SAM" id="MobiDB-lite"/>
    </source>
</evidence>
<feature type="compositionally biased region" description="Polar residues" evidence="8">
    <location>
        <begin position="1235"/>
        <end position="1251"/>
    </location>
</feature>
<dbReference type="InterPro" id="IPR005559">
    <property type="entry name" value="CG-1_dom"/>
</dbReference>
<evidence type="ECO:0000256" key="5">
    <source>
        <dbReference type="ARBA" id="ARBA00023163"/>
    </source>
</evidence>
<dbReference type="GO" id="GO:0005634">
    <property type="term" value="C:nucleus"/>
    <property type="evidence" value="ECO:0007669"/>
    <property type="project" value="UniProtKB-SubCell"/>
</dbReference>